<dbReference type="AlphaFoldDB" id="A0A429ZTS3"/>
<gene>
    <name evidence="1" type="ORF">CBF37_10125</name>
</gene>
<comment type="caution">
    <text evidence="1">The sequence shown here is derived from an EMBL/GenBank/DDBJ whole genome shotgun (WGS) entry which is preliminary data.</text>
</comment>
<sequence>MVRLIKIYGENKMKISEDPNINEAFIKIKNNLLDREHCKKYRKLSFDELYEELKDVKGIKFTDVTKEEATAILTDLNYYYKLTVYKRSFKRDKETGKFIDLEFKTLCSIASVDMQLRYLFAEACMDIEHALKTYIISHITNNDEIDGFEIVNRFIHSTTEKTNPLTLDGIMSKANYPTHYQYNMYQVHKETPPIWVVMEMMSFGDLVRFFAFYFKLYPSTDFDLFSMKSVLMGVKNIRNMSVHNNPFLFDLGIGEIDRPNKYIKLYGKEVGVGEWFYKSLKVNDTLSVFYAHRFFVKGEGSRKYRIDDFKKLIDRTIDRFKYIGSTNDIMYYFNILSKVVDNQQSS</sequence>
<keyword evidence="2" id="KW-1185">Reference proteome</keyword>
<evidence type="ECO:0000313" key="2">
    <source>
        <dbReference type="Proteomes" id="UP000287857"/>
    </source>
</evidence>
<evidence type="ECO:0008006" key="3">
    <source>
        <dbReference type="Google" id="ProtNLM"/>
    </source>
</evidence>
<protein>
    <recommendedName>
        <fullName evidence="3">CAAX protease</fullName>
    </recommendedName>
</protein>
<proteinExistence type="predicted"/>
<dbReference type="Proteomes" id="UP000287857">
    <property type="component" value="Unassembled WGS sequence"/>
</dbReference>
<dbReference type="Pfam" id="PF07751">
    <property type="entry name" value="Abi_2"/>
    <property type="match status" value="1"/>
</dbReference>
<evidence type="ECO:0000313" key="1">
    <source>
        <dbReference type="EMBL" id="RST97128.1"/>
    </source>
</evidence>
<name>A0A429ZTS3_9ENTE</name>
<dbReference type="EMBL" id="NGJS01000019">
    <property type="protein sequence ID" value="RST97128.1"/>
    <property type="molecule type" value="Genomic_DNA"/>
</dbReference>
<dbReference type="OrthoDB" id="5363652at2"/>
<accession>A0A429ZTS3</accession>
<organism evidence="1 2">
    <name type="scientific">Vagococcus vulneris</name>
    <dbReference type="NCBI Taxonomy" id="1977869"/>
    <lineage>
        <taxon>Bacteria</taxon>
        <taxon>Bacillati</taxon>
        <taxon>Bacillota</taxon>
        <taxon>Bacilli</taxon>
        <taxon>Lactobacillales</taxon>
        <taxon>Enterococcaceae</taxon>
        <taxon>Vagococcus</taxon>
    </lineage>
</organism>
<dbReference type="InterPro" id="IPR011664">
    <property type="entry name" value="Abi_system_AbiD/AbiF-like"/>
</dbReference>
<reference evidence="1 2" key="1">
    <citation type="submission" date="2017-05" db="EMBL/GenBank/DDBJ databases">
        <title>Vagococcus spp. assemblies.</title>
        <authorList>
            <person name="Gulvik C.A."/>
        </authorList>
    </citation>
    <scope>NUCLEOTIDE SEQUENCE [LARGE SCALE GENOMIC DNA]</scope>
    <source>
        <strain evidence="1 2">SS1995</strain>
    </source>
</reference>